<dbReference type="AlphaFoldDB" id="A0A517PRB2"/>
<proteinExistence type="predicted"/>
<sequence length="288" mass="33032">MKSPGPLKYSLLSSHIEWVLHITVLLLISSVSYCLAENEASPRTSGTEKRFKNKIGMTLVKIPAGEFLMGSPPTEKWRSDDEQQHRVRITKPFYMATTEVTQKQWNAVMGTEPWKDKNNIREGANFPAGFVNWNEATAFCRKLSQKEGRTYRLPTEAEWEYACRAGSTTKYCFGADDKHLGDYAWYDENTYDVDEYYAHQAGVKKANQFGLYDMHGNVFEWCRDWYDEDYYEKSPPADPQGPSAGAFPIFRGGSWYGFPRICRSAYRSGGPPGYRNFNVGFRVVCEQD</sequence>
<protein>
    <submittedName>
        <fullName evidence="2">Serine/threonine-protein kinase pkn1</fullName>
        <ecNumber evidence="2">2.7.11.1</ecNumber>
    </submittedName>
</protein>
<dbReference type="Gene3D" id="3.90.1580.10">
    <property type="entry name" value="paralog of FGE (formylglycine-generating enzyme)"/>
    <property type="match status" value="1"/>
</dbReference>
<feature type="domain" description="Sulfatase-modifying factor enzyme-like" evidence="1">
    <location>
        <begin position="58"/>
        <end position="284"/>
    </location>
</feature>
<dbReference type="InterPro" id="IPR005532">
    <property type="entry name" value="SUMF_dom"/>
</dbReference>
<accession>A0A517PRB2</accession>
<dbReference type="PANTHER" id="PTHR23150">
    <property type="entry name" value="SULFATASE MODIFYING FACTOR 1, 2"/>
    <property type="match status" value="1"/>
</dbReference>
<evidence type="ECO:0000313" key="2">
    <source>
        <dbReference type="EMBL" id="QDT21911.1"/>
    </source>
</evidence>
<dbReference type="InterPro" id="IPR042095">
    <property type="entry name" value="SUMF_sf"/>
</dbReference>
<gene>
    <name evidence="2" type="primary">pkn1_2</name>
    <name evidence="2" type="ORF">HG66A1_37160</name>
</gene>
<dbReference type="Pfam" id="PF03781">
    <property type="entry name" value="FGE-sulfatase"/>
    <property type="match status" value="1"/>
</dbReference>
<dbReference type="GO" id="GO:0004674">
    <property type="term" value="F:protein serine/threonine kinase activity"/>
    <property type="evidence" value="ECO:0007669"/>
    <property type="project" value="UniProtKB-EC"/>
</dbReference>
<dbReference type="EC" id="2.7.11.1" evidence="2"/>
<dbReference type="SUPFAM" id="SSF56436">
    <property type="entry name" value="C-type lectin-like"/>
    <property type="match status" value="1"/>
</dbReference>
<evidence type="ECO:0000259" key="1">
    <source>
        <dbReference type="Pfam" id="PF03781"/>
    </source>
</evidence>
<evidence type="ECO:0000313" key="3">
    <source>
        <dbReference type="Proteomes" id="UP000320421"/>
    </source>
</evidence>
<keyword evidence="3" id="KW-1185">Reference proteome</keyword>
<dbReference type="GO" id="GO:0120147">
    <property type="term" value="F:formylglycine-generating oxidase activity"/>
    <property type="evidence" value="ECO:0007669"/>
    <property type="project" value="TreeGrafter"/>
</dbReference>
<dbReference type="InterPro" id="IPR016187">
    <property type="entry name" value="CTDL_fold"/>
</dbReference>
<dbReference type="Proteomes" id="UP000320421">
    <property type="component" value="Chromosome"/>
</dbReference>
<dbReference type="EMBL" id="CP036266">
    <property type="protein sequence ID" value="QDT21911.1"/>
    <property type="molecule type" value="Genomic_DNA"/>
</dbReference>
<dbReference type="InterPro" id="IPR051043">
    <property type="entry name" value="Sulfatase_Mod_Factor_Kinase"/>
</dbReference>
<keyword evidence="2" id="KW-0808">Transferase</keyword>
<name>A0A517PRB2_9PLAN</name>
<reference evidence="2 3" key="1">
    <citation type="submission" date="2019-02" db="EMBL/GenBank/DDBJ databases">
        <title>Deep-cultivation of Planctomycetes and their phenomic and genomic characterization uncovers novel biology.</title>
        <authorList>
            <person name="Wiegand S."/>
            <person name="Jogler M."/>
            <person name="Boedeker C."/>
            <person name="Pinto D."/>
            <person name="Vollmers J."/>
            <person name="Rivas-Marin E."/>
            <person name="Kohn T."/>
            <person name="Peeters S.H."/>
            <person name="Heuer A."/>
            <person name="Rast P."/>
            <person name="Oberbeckmann S."/>
            <person name="Bunk B."/>
            <person name="Jeske O."/>
            <person name="Meyerdierks A."/>
            <person name="Storesund J.E."/>
            <person name="Kallscheuer N."/>
            <person name="Luecker S."/>
            <person name="Lage O.M."/>
            <person name="Pohl T."/>
            <person name="Merkel B.J."/>
            <person name="Hornburger P."/>
            <person name="Mueller R.-W."/>
            <person name="Bruemmer F."/>
            <person name="Labrenz M."/>
            <person name="Spormann A.M."/>
            <person name="Op den Camp H."/>
            <person name="Overmann J."/>
            <person name="Amann R."/>
            <person name="Jetten M.S.M."/>
            <person name="Mascher T."/>
            <person name="Medema M.H."/>
            <person name="Devos D.P."/>
            <person name="Kaster A.-K."/>
            <person name="Ovreas L."/>
            <person name="Rohde M."/>
            <person name="Galperin M.Y."/>
            <person name="Jogler C."/>
        </authorList>
    </citation>
    <scope>NUCLEOTIDE SEQUENCE [LARGE SCALE GENOMIC DNA]</scope>
    <source>
        <strain evidence="2 3">HG66A1</strain>
    </source>
</reference>
<keyword evidence="2" id="KW-0418">Kinase</keyword>
<dbReference type="PANTHER" id="PTHR23150:SF19">
    <property type="entry name" value="FORMYLGLYCINE-GENERATING ENZYME"/>
    <property type="match status" value="1"/>
</dbReference>
<organism evidence="2 3">
    <name type="scientific">Gimesia chilikensis</name>
    <dbReference type="NCBI Taxonomy" id="2605989"/>
    <lineage>
        <taxon>Bacteria</taxon>
        <taxon>Pseudomonadati</taxon>
        <taxon>Planctomycetota</taxon>
        <taxon>Planctomycetia</taxon>
        <taxon>Planctomycetales</taxon>
        <taxon>Planctomycetaceae</taxon>
        <taxon>Gimesia</taxon>
    </lineage>
</organism>